<feature type="region of interest" description="Disordered" evidence="5">
    <location>
        <begin position="694"/>
        <end position="726"/>
    </location>
</feature>
<keyword evidence="2" id="KW-0805">Transcription regulation</keyword>
<dbReference type="EMBL" id="VDCV01000008">
    <property type="protein sequence ID" value="KAB5545368.1"/>
    <property type="molecule type" value="Genomic_DNA"/>
</dbReference>
<dbReference type="FunFam" id="1.10.10.60:FF:000374">
    <property type="entry name" value="Arginine-glutamic acid dipeptide repeat protein"/>
    <property type="match status" value="1"/>
</dbReference>
<evidence type="ECO:0000256" key="2">
    <source>
        <dbReference type="ARBA" id="ARBA00023015"/>
    </source>
</evidence>
<dbReference type="PANTHER" id="PTHR13859:SF34">
    <property type="entry name" value="SANT DOMAIN-CONTAINING PROTEIN"/>
    <property type="match status" value="1"/>
</dbReference>
<proteinExistence type="predicted"/>
<feature type="domain" description="SANT" evidence="6">
    <location>
        <begin position="181"/>
        <end position="233"/>
    </location>
</feature>
<comment type="caution">
    <text evidence="7">The sequence shown here is derived from an EMBL/GenBank/DDBJ whole genome shotgun (WGS) entry which is preliminary data.</text>
</comment>
<dbReference type="Pfam" id="PF24662">
    <property type="entry name" value="DUF7650"/>
    <property type="match status" value="1"/>
</dbReference>
<feature type="compositionally biased region" description="Polar residues" evidence="5">
    <location>
        <begin position="694"/>
        <end position="713"/>
    </location>
</feature>
<feature type="region of interest" description="Disordered" evidence="5">
    <location>
        <begin position="770"/>
        <end position="793"/>
    </location>
</feature>
<dbReference type="AlphaFoldDB" id="A0A5N5LRW0"/>
<name>A0A5N5LRW0_9ROSI</name>
<evidence type="ECO:0000313" key="7">
    <source>
        <dbReference type="EMBL" id="KAB5545368.1"/>
    </source>
</evidence>
<evidence type="ECO:0000256" key="4">
    <source>
        <dbReference type="ARBA" id="ARBA00023242"/>
    </source>
</evidence>
<feature type="region of interest" description="Disordered" evidence="5">
    <location>
        <begin position="523"/>
        <end position="584"/>
    </location>
</feature>
<feature type="region of interest" description="Disordered" evidence="5">
    <location>
        <begin position="95"/>
        <end position="118"/>
    </location>
</feature>
<dbReference type="PROSITE" id="PS51293">
    <property type="entry name" value="SANT"/>
    <property type="match status" value="1"/>
</dbReference>
<feature type="compositionally biased region" description="Polar residues" evidence="5">
    <location>
        <begin position="462"/>
        <end position="479"/>
    </location>
</feature>
<evidence type="ECO:0000313" key="8">
    <source>
        <dbReference type="Proteomes" id="UP000326939"/>
    </source>
</evidence>
<dbReference type="InterPro" id="IPR057712">
    <property type="entry name" value="DUF7952"/>
</dbReference>
<dbReference type="Proteomes" id="UP000326939">
    <property type="component" value="Chromosome 8"/>
</dbReference>
<sequence length="982" mass="110260">MEMDVIKGNSEWNCIEDESAEHLLSPGICDAYRDPELLPRIGDEYQVQIPAHMTECAYGLLVESPAYAIISSATYHDILVGLPVSLMWISEEVENSKHEPQDYPRGLTNNSTINKSAKPESIRETNIVPEIDLKAEVELMDVTANDDIEVGESAKLCFPPEISNEMLCDLGGKDYCLVPGSVGNPWSDAEENIFLLGLYIFGKNLVQVKNFVESKKMGDILSLYYGKFYRSDRYHKWSECRKVRSRKCVYGQRIFTGSRHHEMLSRLLPQLSEERRSTLLEAAKAFGEGKTLLEEYVFTLKVMVGLHALVEAVGIGKGKQDLTGITTEPLKSIQVAPVRPEIPIGKACSTLTPVEIINYLTGGYRLSKARSNDLFWEAVWPLLLARGWHSEQPDDHGFAAASRHSLVFLIPGIEKFSRRKLVKGDHYFDSVSDVLNKVASDPTLLDLDIGEDKGDGSKEETAWSNKTNLNQGNFPSQQRHCYLKPRTPSRTSNAMMFTVVDTSLANGEIKKVRELRSLPVGLSMCTSRSDSEDSDDDSLKESAEESDSSENLCPDMNGTTTKKSTKNDMGKGVFSDREDVEDNASKQSFHINSLGFAKVHEKIPKDQKVDRCNGTQTRKRIKHQATRRGILCDRKVLGPVTKRQQRLISYDHTKTSCGTIDRHGSKLDKPGCTGEGDIRVDFLSRVDPLVERLSATSSRRSPNISNECTLSRNSSDDDHPHEKHQTRALIDLNIPIPQDAETEPLMMEVTEVKDDPASRQTKDFGMLKVSTSVGDSTPQQSPNMNSRRHSTRNRPLTTKALEALACGFLSIKQKRKSRDVFSMDNQMSRPSRCARSKMRITENFQADMTDFEGDERRNGGCKSNGDMVSEEWDLETPDDSAAEVKTQDLNGALFFLASNCNMHGYMHNGQNRTIYFPRQPCLIEMSGIRKQDVDKHLSSSEFGFGVSGVVELWERLRLKRERHEIKESIGRRVAKVESFGEV</sequence>
<comment type="subcellular location">
    <subcellularLocation>
        <location evidence="1">Nucleus</location>
    </subcellularLocation>
</comment>
<dbReference type="SUPFAM" id="SSF46689">
    <property type="entry name" value="Homeodomain-like"/>
    <property type="match status" value="1"/>
</dbReference>
<feature type="compositionally biased region" description="Polar residues" evidence="5">
    <location>
        <begin position="770"/>
        <end position="785"/>
    </location>
</feature>
<feature type="compositionally biased region" description="Basic and acidic residues" evidence="5">
    <location>
        <begin position="450"/>
        <end position="461"/>
    </location>
</feature>
<dbReference type="GO" id="GO:0005634">
    <property type="term" value="C:nucleus"/>
    <property type="evidence" value="ECO:0007669"/>
    <property type="project" value="UniProtKB-SubCell"/>
</dbReference>
<dbReference type="GO" id="GO:0003714">
    <property type="term" value="F:transcription corepressor activity"/>
    <property type="evidence" value="ECO:0007669"/>
    <property type="project" value="TreeGrafter"/>
</dbReference>
<dbReference type="PANTHER" id="PTHR13859">
    <property type="entry name" value="ATROPHIN-RELATED"/>
    <property type="match status" value="1"/>
</dbReference>
<dbReference type="InterPro" id="IPR009057">
    <property type="entry name" value="Homeodomain-like_sf"/>
</dbReference>
<protein>
    <recommendedName>
        <fullName evidence="6">SANT domain-containing protein</fullName>
    </recommendedName>
</protein>
<dbReference type="InterPro" id="IPR017884">
    <property type="entry name" value="SANT_dom"/>
</dbReference>
<keyword evidence="8" id="KW-1185">Reference proteome</keyword>
<feature type="region of interest" description="Disordered" evidence="5">
    <location>
        <begin position="448"/>
        <end position="487"/>
    </location>
</feature>
<feature type="compositionally biased region" description="Basic and acidic residues" evidence="5">
    <location>
        <begin position="714"/>
        <end position="725"/>
    </location>
</feature>
<accession>A0A5N5LRW0</accession>
<keyword evidence="3" id="KW-0804">Transcription</keyword>
<evidence type="ECO:0000256" key="5">
    <source>
        <dbReference type="SAM" id="MobiDB-lite"/>
    </source>
</evidence>
<feature type="compositionally biased region" description="Basic and acidic residues" evidence="5">
    <location>
        <begin position="565"/>
        <end position="577"/>
    </location>
</feature>
<evidence type="ECO:0000256" key="1">
    <source>
        <dbReference type="ARBA" id="ARBA00004123"/>
    </source>
</evidence>
<reference evidence="8" key="1">
    <citation type="journal article" date="2019" name="Gigascience">
        <title>De novo genome assembly of the endangered Acer yangbiense, a plant species with extremely small populations endemic to Yunnan Province, China.</title>
        <authorList>
            <person name="Yang J."/>
            <person name="Wariss H.M."/>
            <person name="Tao L."/>
            <person name="Zhang R."/>
            <person name="Yun Q."/>
            <person name="Hollingsworth P."/>
            <person name="Dao Z."/>
            <person name="Luo G."/>
            <person name="Guo H."/>
            <person name="Ma Y."/>
            <person name="Sun W."/>
        </authorList>
    </citation>
    <scope>NUCLEOTIDE SEQUENCE [LARGE SCALE GENOMIC DNA]</scope>
    <source>
        <strain evidence="8">cv. br00</strain>
    </source>
</reference>
<evidence type="ECO:0000259" key="6">
    <source>
        <dbReference type="PROSITE" id="PS51293"/>
    </source>
</evidence>
<organism evidence="7 8">
    <name type="scientific">Salix brachista</name>
    <dbReference type="NCBI Taxonomy" id="2182728"/>
    <lineage>
        <taxon>Eukaryota</taxon>
        <taxon>Viridiplantae</taxon>
        <taxon>Streptophyta</taxon>
        <taxon>Embryophyta</taxon>
        <taxon>Tracheophyta</taxon>
        <taxon>Spermatophyta</taxon>
        <taxon>Magnoliopsida</taxon>
        <taxon>eudicotyledons</taxon>
        <taxon>Gunneridae</taxon>
        <taxon>Pentapetalae</taxon>
        <taxon>rosids</taxon>
        <taxon>fabids</taxon>
        <taxon>Malpighiales</taxon>
        <taxon>Salicaceae</taxon>
        <taxon>Saliceae</taxon>
        <taxon>Salix</taxon>
    </lineage>
</organism>
<evidence type="ECO:0000256" key="3">
    <source>
        <dbReference type="ARBA" id="ARBA00023163"/>
    </source>
</evidence>
<dbReference type="InterPro" id="IPR056067">
    <property type="entry name" value="DUF7650"/>
</dbReference>
<keyword evidence="4" id="KW-0539">Nucleus</keyword>
<dbReference type="Pfam" id="PF25826">
    <property type="entry name" value="DUF7952"/>
    <property type="match status" value="1"/>
</dbReference>
<gene>
    <name evidence="7" type="ORF">DKX38_013480</name>
</gene>